<name>A0A645B282_9ZZZZ</name>
<dbReference type="EMBL" id="VSSQ01016894">
    <property type="protein sequence ID" value="MPM58671.1"/>
    <property type="molecule type" value="Genomic_DNA"/>
</dbReference>
<organism evidence="1">
    <name type="scientific">bioreactor metagenome</name>
    <dbReference type="NCBI Taxonomy" id="1076179"/>
    <lineage>
        <taxon>unclassified sequences</taxon>
        <taxon>metagenomes</taxon>
        <taxon>ecological metagenomes</taxon>
    </lineage>
</organism>
<proteinExistence type="predicted"/>
<reference evidence="1" key="1">
    <citation type="submission" date="2019-08" db="EMBL/GenBank/DDBJ databases">
        <authorList>
            <person name="Kucharzyk K."/>
            <person name="Murdoch R.W."/>
            <person name="Higgins S."/>
            <person name="Loffler F."/>
        </authorList>
    </citation>
    <scope>NUCLEOTIDE SEQUENCE</scope>
</reference>
<comment type="caution">
    <text evidence="1">The sequence shown here is derived from an EMBL/GenBank/DDBJ whole genome shotgun (WGS) entry which is preliminary data.</text>
</comment>
<protein>
    <submittedName>
        <fullName evidence="1">Uncharacterized protein</fullName>
    </submittedName>
</protein>
<evidence type="ECO:0000313" key="1">
    <source>
        <dbReference type="EMBL" id="MPM58671.1"/>
    </source>
</evidence>
<gene>
    <name evidence="1" type="ORF">SDC9_105504</name>
</gene>
<sequence length="48" mass="5360">MPACSVELRVNSDKNGTLRLAFSVILAVESPESVKTFLTMWLLMYKAV</sequence>
<dbReference type="AlphaFoldDB" id="A0A645B282"/>
<accession>A0A645B282</accession>